<dbReference type="OrthoDB" id="9023404at2"/>
<dbReference type="Proteomes" id="UP000252586">
    <property type="component" value="Unassembled WGS sequence"/>
</dbReference>
<organism evidence="2 3">
    <name type="scientific">Nocardia puris</name>
    <dbReference type="NCBI Taxonomy" id="208602"/>
    <lineage>
        <taxon>Bacteria</taxon>
        <taxon>Bacillati</taxon>
        <taxon>Actinomycetota</taxon>
        <taxon>Actinomycetes</taxon>
        <taxon>Mycobacteriales</taxon>
        <taxon>Nocardiaceae</taxon>
        <taxon>Nocardia</taxon>
    </lineage>
</organism>
<dbReference type="SUPFAM" id="SSF47336">
    <property type="entry name" value="ACP-like"/>
    <property type="match status" value="1"/>
</dbReference>
<dbReference type="InterPro" id="IPR009081">
    <property type="entry name" value="PP-bd_ACP"/>
</dbReference>
<sequence length="84" mass="9186">MAVDSDVGNRVCALFRHGLRVPDIDIDTPLLDYGLDSVRSAELVIEIEREFGIEISDEEAATMHTARNVIDYVADKTGPARIGA</sequence>
<protein>
    <submittedName>
        <fullName evidence="2">Acyl carrier protein</fullName>
    </submittedName>
</protein>
<dbReference type="InterPro" id="IPR036736">
    <property type="entry name" value="ACP-like_sf"/>
</dbReference>
<proteinExistence type="predicted"/>
<comment type="caution">
    <text evidence="2">The sequence shown here is derived from an EMBL/GenBank/DDBJ whole genome shotgun (WGS) entry which is preliminary data.</text>
</comment>
<dbReference type="Gene3D" id="1.10.1200.10">
    <property type="entry name" value="ACP-like"/>
    <property type="match status" value="1"/>
</dbReference>
<reference evidence="2 3" key="1">
    <citation type="submission" date="2018-06" db="EMBL/GenBank/DDBJ databases">
        <title>Genomic Encyclopedia of Type Strains, Phase IV (KMG-IV): sequencing the most valuable type-strain genomes for metagenomic binning, comparative biology and taxonomic classification.</title>
        <authorList>
            <person name="Goeker M."/>
        </authorList>
    </citation>
    <scope>NUCLEOTIDE SEQUENCE [LARGE SCALE GENOMIC DNA]</scope>
    <source>
        <strain evidence="2 3">DSM 44599</strain>
    </source>
</reference>
<gene>
    <name evidence="2" type="ORF">DFR74_12815</name>
</gene>
<dbReference type="EMBL" id="QNRE01000028">
    <property type="protein sequence ID" value="RBO80098.1"/>
    <property type="molecule type" value="Genomic_DNA"/>
</dbReference>
<evidence type="ECO:0000313" key="3">
    <source>
        <dbReference type="Proteomes" id="UP000252586"/>
    </source>
</evidence>
<dbReference type="Pfam" id="PF00550">
    <property type="entry name" value="PP-binding"/>
    <property type="match status" value="1"/>
</dbReference>
<evidence type="ECO:0000259" key="1">
    <source>
        <dbReference type="PROSITE" id="PS50075"/>
    </source>
</evidence>
<dbReference type="PROSITE" id="PS50075">
    <property type="entry name" value="CARRIER"/>
    <property type="match status" value="1"/>
</dbReference>
<evidence type="ECO:0000313" key="2">
    <source>
        <dbReference type="EMBL" id="RBO80098.1"/>
    </source>
</evidence>
<feature type="domain" description="Carrier" evidence="1">
    <location>
        <begin position="2"/>
        <end position="77"/>
    </location>
</feature>
<accession>A0A366CVJ2</accession>
<name>A0A366CVJ2_9NOCA</name>
<dbReference type="STRING" id="1210090.GCA_001613185_06476"/>
<keyword evidence="3" id="KW-1185">Reference proteome</keyword>
<dbReference type="AlphaFoldDB" id="A0A366CVJ2"/>